<keyword evidence="2" id="KW-1185">Reference proteome</keyword>
<name>A0ABR3FJV3_9AGAR</name>
<evidence type="ECO:0008006" key="3">
    <source>
        <dbReference type="Google" id="ProtNLM"/>
    </source>
</evidence>
<dbReference type="Proteomes" id="UP001465976">
    <property type="component" value="Unassembled WGS sequence"/>
</dbReference>
<comment type="caution">
    <text evidence="1">The sequence shown here is derived from an EMBL/GenBank/DDBJ whole genome shotgun (WGS) entry which is preliminary data.</text>
</comment>
<accession>A0ABR3FJV3</accession>
<gene>
    <name evidence="1" type="ORF">V5O48_006640</name>
</gene>
<reference evidence="1 2" key="1">
    <citation type="submission" date="2024-02" db="EMBL/GenBank/DDBJ databases">
        <title>A draft genome for the cacao thread blight pathogen Marasmius crinis-equi.</title>
        <authorList>
            <person name="Cohen S.P."/>
            <person name="Baruah I.K."/>
            <person name="Amoako-Attah I."/>
            <person name="Bukari Y."/>
            <person name="Meinhardt L.W."/>
            <person name="Bailey B.A."/>
        </authorList>
    </citation>
    <scope>NUCLEOTIDE SEQUENCE [LARGE SCALE GENOMIC DNA]</scope>
    <source>
        <strain evidence="1 2">GH-76</strain>
    </source>
</reference>
<organism evidence="1 2">
    <name type="scientific">Marasmius crinis-equi</name>
    <dbReference type="NCBI Taxonomy" id="585013"/>
    <lineage>
        <taxon>Eukaryota</taxon>
        <taxon>Fungi</taxon>
        <taxon>Dikarya</taxon>
        <taxon>Basidiomycota</taxon>
        <taxon>Agaricomycotina</taxon>
        <taxon>Agaricomycetes</taxon>
        <taxon>Agaricomycetidae</taxon>
        <taxon>Agaricales</taxon>
        <taxon>Marasmiineae</taxon>
        <taxon>Marasmiaceae</taxon>
        <taxon>Marasmius</taxon>
    </lineage>
</organism>
<proteinExistence type="predicted"/>
<dbReference type="EMBL" id="JBAHYK010000314">
    <property type="protein sequence ID" value="KAL0575338.1"/>
    <property type="molecule type" value="Genomic_DNA"/>
</dbReference>
<evidence type="ECO:0000313" key="1">
    <source>
        <dbReference type="EMBL" id="KAL0575338.1"/>
    </source>
</evidence>
<sequence>MYYIKDVEEVVEKLKACADKQEREAYITERKAYLQDFMDVSQFAILSEVLPHLLLKRVKECYSWRKSDLAREKAENRSLTRTRIEMIQRRLVEMGYSEDDAKCSGSIWTTGGDKPVLLTDRGIDDSHTSCWTIVETLRLGWSYIKYDIVRMTEKSRLCRSFALDAAGDLLARRQMLYSVYSAYKATLKPEQVRQLPHIATIILDFPIVHTLFEALTPVTQEDFDDISDQLRAVLEKKYFPKKASPNRGLAKTVYLCEQCGRYFHGWDTALRHMNCPLCCFSERAFVWRFGIHMHDGKDTFKDHLSPGSNPMVDSLIVLSGGDPKRITADEMDDKACIFECDRPHCTFRGTWREALDHRRKGHDDMVRPRFDLVTDSNHEDDRMCWSCAHCHAHIQEPETRANVLTHLSSEHQLPAPTVPKDFFYLGHECDGDHARMNGIGRRMHKSWGTITDPQPISDLSD</sequence>
<protein>
    <recommendedName>
        <fullName evidence="3">C2H2-type domain-containing protein</fullName>
    </recommendedName>
</protein>
<evidence type="ECO:0000313" key="2">
    <source>
        <dbReference type="Proteomes" id="UP001465976"/>
    </source>
</evidence>